<protein>
    <submittedName>
        <fullName evidence="1">Uncharacterized protein</fullName>
    </submittedName>
</protein>
<organism evidence="1 2">
    <name type="scientific">Trichomalopsis sarcophagae</name>
    <dbReference type="NCBI Taxonomy" id="543379"/>
    <lineage>
        <taxon>Eukaryota</taxon>
        <taxon>Metazoa</taxon>
        <taxon>Ecdysozoa</taxon>
        <taxon>Arthropoda</taxon>
        <taxon>Hexapoda</taxon>
        <taxon>Insecta</taxon>
        <taxon>Pterygota</taxon>
        <taxon>Neoptera</taxon>
        <taxon>Endopterygota</taxon>
        <taxon>Hymenoptera</taxon>
        <taxon>Apocrita</taxon>
        <taxon>Proctotrupomorpha</taxon>
        <taxon>Chalcidoidea</taxon>
        <taxon>Pteromalidae</taxon>
        <taxon>Pteromalinae</taxon>
        <taxon>Trichomalopsis</taxon>
    </lineage>
</organism>
<evidence type="ECO:0000313" key="1">
    <source>
        <dbReference type="EMBL" id="OXU28846.1"/>
    </source>
</evidence>
<sequence>MARNGLGASQVLHIDVCDVLHQQLHHAVVSH</sequence>
<evidence type="ECO:0000313" key="2">
    <source>
        <dbReference type="Proteomes" id="UP000215335"/>
    </source>
</evidence>
<proteinExistence type="predicted"/>
<gene>
    <name evidence="1" type="ORF">TSAR_007561</name>
</gene>
<dbReference type="EMBL" id="NNAY01000369">
    <property type="protein sequence ID" value="OXU28846.1"/>
    <property type="molecule type" value="Genomic_DNA"/>
</dbReference>
<comment type="caution">
    <text evidence="1">The sequence shown here is derived from an EMBL/GenBank/DDBJ whole genome shotgun (WGS) entry which is preliminary data.</text>
</comment>
<name>A0A232FDH3_9HYME</name>
<reference evidence="1 2" key="1">
    <citation type="journal article" date="2017" name="Curr. Biol.">
        <title>The Evolution of Venom by Co-option of Single-Copy Genes.</title>
        <authorList>
            <person name="Martinson E.O."/>
            <person name="Mrinalini"/>
            <person name="Kelkar Y.D."/>
            <person name="Chang C.H."/>
            <person name="Werren J.H."/>
        </authorList>
    </citation>
    <scope>NUCLEOTIDE SEQUENCE [LARGE SCALE GENOMIC DNA]</scope>
    <source>
        <strain evidence="1 2">Alberta</strain>
        <tissue evidence="1">Whole body</tissue>
    </source>
</reference>
<accession>A0A232FDH3</accession>
<dbReference type="Proteomes" id="UP000215335">
    <property type="component" value="Unassembled WGS sequence"/>
</dbReference>
<dbReference type="AlphaFoldDB" id="A0A232FDH3"/>
<keyword evidence="2" id="KW-1185">Reference proteome</keyword>